<name>A0ABD6EUB1_9BILA</name>
<comment type="caution">
    <text evidence="3">The sequence shown here is derived from an EMBL/GenBank/DDBJ whole genome shotgun (WGS) entry which is preliminary data.</text>
</comment>
<proteinExistence type="predicted"/>
<keyword evidence="4" id="KW-1185">Reference proteome</keyword>
<evidence type="ECO:0000313" key="4">
    <source>
        <dbReference type="Proteomes" id="UP001608902"/>
    </source>
</evidence>
<dbReference type="Gene3D" id="3.40.50.410">
    <property type="entry name" value="von Willebrand factor, type A domain"/>
    <property type="match status" value="1"/>
</dbReference>
<dbReference type="SUPFAM" id="SSF53300">
    <property type="entry name" value="vWA-like"/>
    <property type="match status" value="1"/>
</dbReference>
<protein>
    <recommendedName>
        <fullName evidence="2">VWFA domain-containing protein</fullName>
    </recommendedName>
</protein>
<evidence type="ECO:0000313" key="3">
    <source>
        <dbReference type="EMBL" id="MFH4981774.1"/>
    </source>
</evidence>
<evidence type="ECO:0000259" key="2">
    <source>
        <dbReference type="PROSITE" id="PS50234"/>
    </source>
</evidence>
<evidence type="ECO:0000256" key="1">
    <source>
        <dbReference type="SAM" id="MobiDB-lite"/>
    </source>
</evidence>
<accession>A0ABD6EUB1</accession>
<sequence length="319" mass="35259">MCKQKKKRFEAEGTRPSHVKNIAVWFKDRIVQFLVYLIRSPDCVSREGGSDHPRLFPADHHTGKSSHKMFASRRGESRRTPNTIYYQAVRTRDSNMLSVLPFGPRESSTTTTNTNDNLKRVSRTVAILVDASKNVDRELLLKAAAFVRKDLIAEFNANDAKHSTSVLIAPYGFDMGHDLEHAIDLSNTDLMKDLIRAIKTSEVMTIVDPLDDVQSAVTLSDLTDLQSQLTHVIILASGKGTDFETVKELASAFRKNKTKLISVSLNNEAATLQGLASTPECMLAADGFQNEELAKKIGDCVFGKPSQKTAYFRGAAIAA</sequence>
<dbReference type="Proteomes" id="UP001608902">
    <property type="component" value="Unassembled WGS sequence"/>
</dbReference>
<feature type="domain" description="VWFA" evidence="2">
    <location>
        <begin position="124"/>
        <end position="301"/>
    </location>
</feature>
<dbReference type="EMBL" id="JBGFUD010007846">
    <property type="protein sequence ID" value="MFH4981774.1"/>
    <property type="molecule type" value="Genomic_DNA"/>
</dbReference>
<feature type="compositionally biased region" description="Basic and acidic residues" evidence="1">
    <location>
        <begin position="48"/>
        <end position="62"/>
    </location>
</feature>
<gene>
    <name evidence="3" type="ORF">AB6A40_008483</name>
</gene>
<dbReference type="AlphaFoldDB" id="A0ABD6EUB1"/>
<feature type="region of interest" description="Disordered" evidence="1">
    <location>
        <begin position="48"/>
        <end position="74"/>
    </location>
</feature>
<dbReference type="PROSITE" id="PS50234">
    <property type="entry name" value="VWFA"/>
    <property type="match status" value="1"/>
</dbReference>
<dbReference type="InterPro" id="IPR036465">
    <property type="entry name" value="vWFA_dom_sf"/>
</dbReference>
<organism evidence="3 4">
    <name type="scientific">Gnathostoma spinigerum</name>
    <dbReference type="NCBI Taxonomy" id="75299"/>
    <lineage>
        <taxon>Eukaryota</taxon>
        <taxon>Metazoa</taxon>
        <taxon>Ecdysozoa</taxon>
        <taxon>Nematoda</taxon>
        <taxon>Chromadorea</taxon>
        <taxon>Rhabditida</taxon>
        <taxon>Spirurina</taxon>
        <taxon>Gnathostomatomorpha</taxon>
        <taxon>Gnathostomatoidea</taxon>
        <taxon>Gnathostomatidae</taxon>
        <taxon>Gnathostoma</taxon>
    </lineage>
</organism>
<reference evidence="3 4" key="1">
    <citation type="submission" date="2024-08" db="EMBL/GenBank/DDBJ databases">
        <title>Gnathostoma spinigerum genome.</title>
        <authorList>
            <person name="Gonzalez-Bertolin B."/>
            <person name="Monzon S."/>
            <person name="Zaballos A."/>
            <person name="Jimenez P."/>
            <person name="Dekumyoy P."/>
            <person name="Varona S."/>
            <person name="Cuesta I."/>
            <person name="Sumanam S."/>
            <person name="Adisakwattana P."/>
            <person name="Gasser R.B."/>
            <person name="Hernandez-Gonzalez A."/>
            <person name="Young N.D."/>
            <person name="Perteguer M.J."/>
        </authorList>
    </citation>
    <scope>NUCLEOTIDE SEQUENCE [LARGE SCALE GENOMIC DNA]</scope>
    <source>
        <strain evidence="3">AL3</strain>
        <tissue evidence="3">Liver</tissue>
    </source>
</reference>
<dbReference type="Pfam" id="PF00092">
    <property type="entry name" value="VWA"/>
    <property type="match status" value="1"/>
</dbReference>
<dbReference type="InterPro" id="IPR002035">
    <property type="entry name" value="VWF_A"/>
</dbReference>